<evidence type="ECO:0000256" key="11">
    <source>
        <dbReference type="SAM" id="Phobius"/>
    </source>
</evidence>
<sequence>MERARPNWNVNAQVVCETFDLAGGRVILALLALLPFLGAPVAALMIRAGRNACAVSAGLVVTAALALLGSLTPRVLAGEVVRERFAWVPSLGLHASFFLDPLGLVLAGLVLGIGLLIVVYARFYLAKDDPMGRFYGFLLLFQGAMVGIALSNNVLLLLIFWELTSLSSFLLIGYWRHQAEARRGARMALTITGAGGLSLIGGLILLGNIAGSFELTDILQRKEAIQASPLYLPALLLILGGCFTKSAQFPFHFWLPQAMAAPTPVSAYLHSATMVKAGIFLMARLWPVLAGTDAWFYIVATTGLVTMLFGAVTALFKDDLKGLLAYSTISHLGMLTMLFGFGTPMAAVVGVFHLINHATFKAALFMNAGIVDHETGTRDLKRLGGLASIMPISATLGVLAAASMAGLPPLNGFLSKEMMLEEAAHTPWLGQAWLVPAIATLAATLSVAYALRYIVHTYFGPRRSDDLGAPHDPPFGLWAPSALLVVLVILIGLFPATVAGPLVRATSTAVIGAEPPEVALSLWHGFTPALGMSVVAVIGGSSLLAVHFRAGSLWQRLGLPEAAAGFEAVVVAAVKGSRKLTVALHNGSLQRYLAFFIGTAIVLGFAGFWGVTHEGGTRPTLPVRALTVVGWLVLLVCTGAVLVLHRSRYAPLLFMGVISMVIALGFVFLSAPDLALTQVSVDVVTILLMLLALNLLPKETPRESSVPRRVRDAVLAVLGGVGMGAAAWSVMTREHHPISDFYWKNALPKGGGTNVVNVILVDFRGFDTFGEITVLGIAALTIFALLETANRGQAGRRLSRWRPARDLSPERYPLVLVMATRLLLPLAVLTAVFVFLRGHNSPGGGFIAGLVISLAVLMQYLASGFKWADLRVRPDHHALIGWGVLVAALTGLGALVFDVPFLTSAFGHFEVPVLGELELSTAMVFDIGVSLAVVGAVMLALAQLAAASKRAKQWAAKNEEEEARASQVRLSSVTDPGGPESRTSRARFSRMTDPGGAE</sequence>
<feature type="transmembrane region" description="Helical" evidence="11">
    <location>
        <begin position="295"/>
        <end position="316"/>
    </location>
</feature>
<dbReference type="EMBL" id="CP012159">
    <property type="protein sequence ID" value="AKT37670.1"/>
    <property type="molecule type" value="Genomic_DNA"/>
</dbReference>
<feature type="transmembrane region" description="Helical" evidence="11">
    <location>
        <begin position="428"/>
        <end position="454"/>
    </location>
</feature>
<dbReference type="Pfam" id="PF04039">
    <property type="entry name" value="MnhB"/>
    <property type="match status" value="1"/>
</dbReference>
<proteinExistence type="predicted"/>
<dbReference type="InterPro" id="IPR046806">
    <property type="entry name" value="MrpA_C/MbhE"/>
</dbReference>
<evidence type="ECO:0000259" key="14">
    <source>
        <dbReference type="Pfam" id="PF04039"/>
    </source>
</evidence>
<keyword evidence="2" id="KW-0813">Transport</keyword>
<evidence type="ECO:0000259" key="12">
    <source>
        <dbReference type="Pfam" id="PF00361"/>
    </source>
</evidence>
<evidence type="ECO:0000259" key="13">
    <source>
        <dbReference type="Pfam" id="PF00662"/>
    </source>
</evidence>
<evidence type="ECO:0000256" key="6">
    <source>
        <dbReference type="ARBA" id="ARBA00022989"/>
    </source>
</evidence>
<dbReference type="InterPro" id="IPR025383">
    <property type="entry name" value="MrpA_C/MbhD"/>
</dbReference>
<dbReference type="Pfam" id="PF00361">
    <property type="entry name" value="Proton_antipo_M"/>
    <property type="match status" value="1"/>
</dbReference>
<dbReference type="GO" id="GO:0005886">
    <property type="term" value="C:plasma membrane"/>
    <property type="evidence" value="ECO:0007669"/>
    <property type="project" value="UniProtKB-SubCell"/>
</dbReference>
<feature type="region of interest" description="Disordered" evidence="10">
    <location>
        <begin position="956"/>
        <end position="998"/>
    </location>
</feature>
<feature type="transmembrane region" description="Helical" evidence="11">
    <location>
        <begin position="383"/>
        <end position="408"/>
    </location>
</feature>
<feature type="transmembrane region" description="Helical" evidence="11">
    <location>
        <begin position="230"/>
        <end position="255"/>
    </location>
</feature>
<feature type="transmembrane region" description="Helical" evidence="11">
    <location>
        <begin position="846"/>
        <end position="867"/>
    </location>
</feature>
<keyword evidence="8 11" id="KW-0472">Membrane</keyword>
<feature type="transmembrane region" description="Helical" evidence="11">
    <location>
        <begin position="879"/>
        <end position="902"/>
    </location>
</feature>
<feature type="transmembrane region" description="Helical" evidence="11">
    <location>
        <begin position="475"/>
        <end position="502"/>
    </location>
</feature>
<feature type="transmembrane region" description="Helical" evidence="11">
    <location>
        <begin position="267"/>
        <end position="289"/>
    </location>
</feature>
<dbReference type="Pfam" id="PF20501">
    <property type="entry name" value="MbhE"/>
    <property type="match status" value="1"/>
</dbReference>
<feature type="transmembrane region" description="Helical" evidence="11">
    <location>
        <begin position="772"/>
        <end position="790"/>
    </location>
</feature>
<feature type="transmembrane region" description="Helical" evidence="11">
    <location>
        <begin position="713"/>
        <end position="731"/>
    </location>
</feature>
<dbReference type="STRING" id="52.CMC5_018120"/>
<evidence type="ECO:0000313" key="17">
    <source>
        <dbReference type="EMBL" id="AKT37670.1"/>
    </source>
</evidence>
<feature type="transmembrane region" description="Helical" evidence="11">
    <location>
        <begin position="187"/>
        <end position="210"/>
    </location>
</feature>
<evidence type="ECO:0000256" key="10">
    <source>
        <dbReference type="SAM" id="MobiDB-lite"/>
    </source>
</evidence>
<evidence type="ECO:0000256" key="9">
    <source>
        <dbReference type="RuleBase" id="RU000320"/>
    </source>
</evidence>
<dbReference type="PRINTS" id="PR01434">
    <property type="entry name" value="NADHDHGNASE5"/>
</dbReference>
<keyword evidence="5 9" id="KW-0812">Transmembrane</keyword>
<dbReference type="PANTHER" id="PTHR43373">
    <property type="entry name" value="NA(+)/H(+) ANTIPORTER SUBUNIT"/>
    <property type="match status" value="1"/>
</dbReference>
<keyword evidence="4" id="KW-1003">Cell membrane</keyword>
<feature type="domain" description="MrpA C-terminal/MbhD" evidence="15">
    <location>
        <begin position="633"/>
        <end position="698"/>
    </location>
</feature>
<comment type="subcellular location">
    <subcellularLocation>
        <location evidence="1">Cell membrane</location>
        <topology evidence="1">Multi-pass membrane protein</topology>
    </subcellularLocation>
    <subcellularLocation>
        <location evidence="9">Membrane</location>
        <topology evidence="9">Multi-pass membrane protein</topology>
    </subcellularLocation>
</comment>
<name>A0A0K1E9Y1_CHOCO</name>
<evidence type="ECO:0000259" key="16">
    <source>
        <dbReference type="Pfam" id="PF20501"/>
    </source>
</evidence>
<feature type="domain" description="MrpA C-terminal/MbhE" evidence="16">
    <location>
        <begin position="708"/>
        <end position="787"/>
    </location>
</feature>
<dbReference type="InterPro" id="IPR007182">
    <property type="entry name" value="MnhB"/>
</dbReference>
<evidence type="ECO:0000256" key="4">
    <source>
        <dbReference type="ARBA" id="ARBA00022475"/>
    </source>
</evidence>
<evidence type="ECO:0000256" key="1">
    <source>
        <dbReference type="ARBA" id="ARBA00004651"/>
    </source>
</evidence>
<feature type="transmembrane region" description="Helical" evidence="11">
    <location>
        <begin position="97"/>
        <end position="120"/>
    </location>
</feature>
<evidence type="ECO:0000256" key="7">
    <source>
        <dbReference type="ARBA" id="ARBA00023065"/>
    </source>
</evidence>
<dbReference type="GO" id="GO:0006811">
    <property type="term" value="P:monoatomic ion transport"/>
    <property type="evidence" value="ECO:0007669"/>
    <property type="project" value="UniProtKB-KW"/>
</dbReference>
<feature type="transmembrane region" description="Helical" evidence="11">
    <location>
        <begin position="132"/>
        <end position="150"/>
    </location>
</feature>
<keyword evidence="6 11" id="KW-1133">Transmembrane helix</keyword>
<keyword evidence="3" id="KW-0050">Antiport</keyword>
<dbReference type="AlphaFoldDB" id="A0A0K1E9Y1"/>
<feature type="domain" description="NADH:quinone oxidoreductase/Mrp antiporter transmembrane" evidence="12">
    <location>
        <begin position="151"/>
        <end position="428"/>
    </location>
</feature>
<keyword evidence="18" id="KW-1185">Reference proteome</keyword>
<dbReference type="Proteomes" id="UP000067626">
    <property type="component" value="Chromosome"/>
</dbReference>
<dbReference type="InterPro" id="IPR001750">
    <property type="entry name" value="ND/Mrp_TM"/>
</dbReference>
<evidence type="ECO:0000256" key="5">
    <source>
        <dbReference type="ARBA" id="ARBA00022692"/>
    </source>
</evidence>
<feature type="transmembrane region" description="Helical" evidence="11">
    <location>
        <begin position="347"/>
        <end position="371"/>
    </location>
</feature>
<dbReference type="Pfam" id="PF13244">
    <property type="entry name" value="MbhD"/>
    <property type="match status" value="1"/>
</dbReference>
<dbReference type="Pfam" id="PF00662">
    <property type="entry name" value="Proton_antipo_N"/>
    <property type="match status" value="1"/>
</dbReference>
<feature type="transmembrane region" description="Helical" evidence="11">
    <location>
        <begin position="592"/>
        <end position="611"/>
    </location>
</feature>
<reference evidence="17 18" key="1">
    <citation type="submission" date="2015-07" db="EMBL/GenBank/DDBJ databases">
        <title>Genome analysis of myxobacterium Chondromyces crocatus Cm c5 reveals a high potential for natural compound synthesis and the genetic basis for the loss of fruiting body formation.</title>
        <authorList>
            <person name="Zaburannyi N."/>
            <person name="Bunk B."/>
            <person name="Maier J."/>
            <person name="Overmann J."/>
            <person name="Mueller R."/>
        </authorList>
    </citation>
    <scope>NUCLEOTIDE SEQUENCE [LARGE SCALE GENOMIC DNA]</scope>
    <source>
        <strain evidence="17 18">Cm c5</strain>
    </source>
</reference>
<dbReference type="InterPro" id="IPR050616">
    <property type="entry name" value="CPA3_Na-H_Antiporter_A"/>
</dbReference>
<protein>
    <submittedName>
        <fullName evidence="17">Cation:proton antiporter</fullName>
    </submittedName>
</protein>
<feature type="transmembrane region" description="Helical" evidence="11">
    <location>
        <begin position="623"/>
        <end position="644"/>
    </location>
</feature>
<dbReference type="KEGG" id="ccro:CMC5_018120"/>
<feature type="transmembrane region" description="Helical" evidence="11">
    <location>
        <begin position="53"/>
        <end position="77"/>
    </location>
</feature>
<evidence type="ECO:0000313" key="18">
    <source>
        <dbReference type="Proteomes" id="UP000067626"/>
    </source>
</evidence>
<feature type="domain" description="Na+/H+ antiporter MnhB subunit-related protein" evidence="14">
    <location>
        <begin position="816"/>
        <end position="938"/>
    </location>
</feature>
<feature type="transmembrane region" description="Helical" evidence="11">
    <location>
        <begin position="26"/>
        <end position="46"/>
    </location>
</feature>
<gene>
    <name evidence="17" type="ORF">CMC5_018120</name>
</gene>
<dbReference type="PATRIC" id="fig|52.7.peg.1945"/>
<dbReference type="GO" id="GO:0015297">
    <property type="term" value="F:antiporter activity"/>
    <property type="evidence" value="ECO:0007669"/>
    <property type="project" value="UniProtKB-KW"/>
</dbReference>
<feature type="domain" description="NADH-Ubiquinone oxidoreductase (complex I) chain 5 N-terminal" evidence="13">
    <location>
        <begin position="90"/>
        <end position="135"/>
    </location>
</feature>
<feature type="transmembrane region" description="Helical" evidence="11">
    <location>
        <begin position="811"/>
        <end position="834"/>
    </location>
</feature>
<keyword evidence="7" id="KW-0406">Ion transport</keyword>
<organism evidence="17 18">
    <name type="scientific">Chondromyces crocatus</name>
    <dbReference type="NCBI Taxonomy" id="52"/>
    <lineage>
        <taxon>Bacteria</taxon>
        <taxon>Pseudomonadati</taxon>
        <taxon>Myxococcota</taxon>
        <taxon>Polyangia</taxon>
        <taxon>Polyangiales</taxon>
        <taxon>Polyangiaceae</taxon>
        <taxon>Chondromyces</taxon>
    </lineage>
</organism>
<dbReference type="InterPro" id="IPR001516">
    <property type="entry name" value="Proton_antipo_N"/>
</dbReference>
<feature type="transmembrane region" description="Helical" evidence="11">
    <location>
        <begin position="922"/>
        <end position="942"/>
    </location>
</feature>
<feature type="transmembrane region" description="Helical" evidence="11">
    <location>
        <begin position="675"/>
        <end position="693"/>
    </location>
</feature>
<evidence type="ECO:0000256" key="2">
    <source>
        <dbReference type="ARBA" id="ARBA00022448"/>
    </source>
</evidence>
<feature type="transmembrane region" description="Helical" evidence="11">
    <location>
        <begin position="651"/>
        <end position="669"/>
    </location>
</feature>
<feature type="transmembrane region" description="Helical" evidence="11">
    <location>
        <begin position="522"/>
        <end position="546"/>
    </location>
</feature>
<accession>A0A0K1E9Y1</accession>
<evidence type="ECO:0000259" key="15">
    <source>
        <dbReference type="Pfam" id="PF13244"/>
    </source>
</evidence>
<evidence type="ECO:0000256" key="3">
    <source>
        <dbReference type="ARBA" id="ARBA00022449"/>
    </source>
</evidence>
<dbReference type="PANTHER" id="PTHR43373:SF1">
    <property type="entry name" value="NA(+)_H(+) ANTIPORTER SUBUNIT A"/>
    <property type="match status" value="1"/>
</dbReference>
<feature type="transmembrane region" description="Helical" evidence="11">
    <location>
        <begin position="156"/>
        <end position="175"/>
    </location>
</feature>
<feature type="transmembrane region" description="Helical" evidence="11">
    <location>
        <begin position="323"/>
        <end position="341"/>
    </location>
</feature>
<evidence type="ECO:0000256" key="8">
    <source>
        <dbReference type="ARBA" id="ARBA00023136"/>
    </source>
</evidence>
<dbReference type="NCBIfam" id="NF009288">
    <property type="entry name" value="PRK12648.1"/>
    <property type="match status" value="1"/>
</dbReference>